<dbReference type="SUPFAM" id="SSF47565">
    <property type="entry name" value="Insect pheromone/odorant-binding proteins"/>
    <property type="match status" value="1"/>
</dbReference>
<dbReference type="OrthoDB" id="7665616at2759"/>
<evidence type="ECO:0000313" key="3">
    <source>
        <dbReference type="EMBL" id="ABB58734.1"/>
    </source>
</evidence>
<dbReference type="AlphaFoldDB" id="Q2Q1Y9"/>
<reference evidence="3" key="1">
    <citation type="journal article" date="2006" name="Insect Biochem. Mol. Biol.">
        <title>Caste-based differences in gene expression in the polyembryonic wasp Copidosoma floridanum.</title>
        <authorList>
            <person name="Donnell D.M."/>
            <person name="Strand M.R."/>
        </authorList>
    </citation>
    <scope>NUCLEOTIDE SEQUENCE</scope>
</reference>
<keyword evidence="1 2" id="KW-0732">Signal</keyword>
<dbReference type="EMBL" id="DQ232623">
    <property type="protein sequence ID" value="ABB58734.1"/>
    <property type="molecule type" value="mRNA"/>
</dbReference>
<dbReference type="GO" id="GO:0007608">
    <property type="term" value="P:sensory perception of smell"/>
    <property type="evidence" value="ECO:0007669"/>
    <property type="project" value="TreeGrafter"/>
</dbReference>
<dbReference type="CDD" id="cd23992">
    <property type="entry name" value="PBP_GOBP"/>
    <property type="match status" value="1"/>
</dbReference>
<dbReference type="RefSeq" id="XP_014206345.1">
    <property type="nucleotide sequence ID" value="XM_014350859.1"/>
</dbReference>
<feature type="chain" id="PRO_5004213933" evidence="2">
    <location>
        <begin position="21"/>
        <end position="138"/>
    </location>
</feature>
<dbReference type="InterPro" id="IPR006170">
    <property type="entry name" value="PBP/GOBP"/>
</dbReference>
<organism evidence="3">
    <name type="scientific">Copidosoma floridanum</name>
    <name type="common">Wasp</name>
    <dbReference type="NCBI Taxonomy" id="29053"/>
    <lineage>
        <taxon>Eukaryota</taxon>
        <taxon>Metazoa</taxon>
        <taxon>Ecdysozoa</taxon>
        <taxon>Arthropoda</taxon>
        <taxon>Hexapoda</taxon>
        <taxon>Insecta</taxon>
        <taxon>Pterygota</taxon>
        <taxon>Neoptera</taxon>
        <taxon>Endopterygota</taxon>
        <taxon>Hymenoptera</taxon>
        <taxon>Apocrita</taxon>
        <taxon>Proctotrupomorpha</taxon>
        <taxon>Chalcidoidea</taxon>
        <taxon>Encyrtidae</taxon>
        <taxon>Encyrtinae</taxon>
        <taxon>Copidosoma</taxon>
    </lineage>
</organism>
<accession>Q2Q1Y9</accession>
<sequence length="138" mass="15429">MKHFAAVVLFVAVCFVGAFSESLSNEEAEKLMEYKESCTAETGVDEAVLMQPYDDKEELVQDEKLNCYFACILKKMDMMDSDGTINMETARSQLLRDLCPKKIDESVECLSQVGDSPCNTAGKIFGCIMKIRTTCHDN</sequence>
<dbReference type="Gene3D" id="1.10.238.20">
    <property type="entry name" value="Pheromone/general odorant binding protein domain"/>
    <property type="match status" value="1"/>
</dbReference>
<dbReference type="GO" id="GO:0005549">
    <property type="term" value="F:odorant binding"/>
    <property type="evidence" value="ECO:0007669"/>
    <property type="project" value="InterPro"/>
</dbReference>
<dbReference type="GeneID" id="106637888"/>
<evidence type="ECO:0000256" key="2">
    <source>
        <dbReference type="SAM" id="SignalP"/>
    </source>
</evidence>
<name>Q2Q1Y9_COPFL</name>
<proteinExistence type="evidence at transcript level"/>
<dbReference type="GO" id="GO:0005615">
    <property type="term" value="C:extracellular space"/>
    <property type="evidence" value="ECO:0007669"/>
    <property type="project" value="TreeGrafter"/>
</dbReference>
<dbReference type="InterPro" id="IPR036728">
    <property type="entry name" value="PBP_GOBP_sf"/>
</dbReference>
<dbReference type="Pfam" id="PF01395">
    <property type="entry name" value="PBP_GOBP"/>
    <property type="match status" value="1"/>
</dbReference>
<dbReference type="PANTHER" id="PTHR11857">
    <property type="entry name" value="ODORANT BINDING PROTEIN-RELATED"/>
    <property type="match status" value="1"/>
</dbReference>
<dbReference type="SMART" id="SM00708">
    <property type="entry name" value="PhBP"/>
    <property type="match status" value="1"/>
</dbReference>
<protein>
    <submittedName>
        <fullName evidence="3">Odorant-binding protein 1</fullName>
    </submittedName>
</protein>
<feature type="signal peptide" evidence="2">
    <location>
        <begin position="1"/>
        <end position="20"/>
    </location>
</feature>
<evidence type="ECO:0000256" key="1">
    <source>
        <dbReference type="ARBA" id="ARBA00022729"/>
    </source>
</evidence>